<dbReference type="CDD" id="cd00082">
    <property type="entry name" value="HisKA"/>
    <property type="match status" value="1"/>
</dbReference>
<keyword evidence="7" id="KW-0067">ATP-binding</keyword>
<dbReference type="GO" id="GO:0000155">
    <property type="term" value="F:phosphorelay sensor kinase activity"/>
    <property type="evidence" value="ECO:0007669"/>
    <property type="project" value="InterPro"/>
</dbReference>
<evidence type="ECO:0000256" key="7">
    <source>
        <dbReference type="ARBA" id="ARBA00022840"/>
    </source>
</evidence>
<organism evidence="11">
    <name type="scientific">candidate division WOR-3 bacterium</name>
    <dbReference type="NCBI Taxonomy" id="2052148"/>
    <lineage>
        <taxon>Bacteria</taxon>
        <taxon>Bacteria division WOR-3</taxon>
    </lineage>
</organism>
<sequence>MGGDKRKDKRNRRQIREVDFFMVFRWIMVLLLLLLSIYSSINRSNIHFVLIVTGIYVFINIILRIFFTGIIEKPFSLFFIYLFDIGFVTSVLMIIGEIEQNFLLFYLLTILLVSMTGGIRTSIPATLTSSFIFFYFFNRGNLIDTTYLLKVIFIFLTGIMSGLWKEIMDSKIKMKEEEDEKKMNSIKNFYKNIICSIDEGIVVIDRDGNRIIENGNYKNLIEEEYDEPLVKNLKFMIEMNRPFSTSFMTRDRRFILVKGYPLKNEMNEIEGGVGIVSDITTEKENIDFLNRTKNLANIGKMALYIAHEIRNPLNIIKGMTQLLEMKYGDKEYVEYVLENVKRIDDIIEDLLSFSRKRESIKEEIELSSFIREVALSIKNDPRYEDAKILIGVDEGMRICVDKENLRKILVNLITNGIEAKEEGAKVQIFVTKDEDLVHINVKDNGPGIPEDIRDKIFDPFFTTKKKGTGLGLCIVDKLVQEEGGTIKFYTKKGEGTIFRVSFPLNKERKEVINYERAHSGR</sequence>
<reference evidence="11" key="1">
    <citation type="journal article" date="2020" name="mSystems">
        <title>Genome- and Community-Level Interaction Insights into Carbon Utilization and Element Cycling Functions of Hydrothermarchaeota in Hydrothermal Sediment.</title>
        <authorList>
            <person name="Zhou Z."/>
            <person name="Liu Y."/>
            <person name="Xu W."/>
            <person name="Pan J."/>
            <person name="Luo Z.H."/>
            <person name="Li M."/>
        </authorList>
    </citation>
    <scope>NUCLEOTIDE SEQUENCE [LARGE SCALE GENOMIC DNA]</scope>
    <source>
        <strain evidence="11">SpSt-780</strain>
    </source>
</reference>
<feature type="domain" description="Histidine kinase" evidence="10">
    <location>
        <begin position="304"/>
        <end position="506"/>
    </location>
</feature>
<evidence type="ECO:0000256" key="1">
    <source>
        <dbReference type="ARBA" id="ARBA00000085"/>
    </source>
</evidence>
<dbReference type="InterPro" id="IPR036097">
    <property type="entry name" value="HisK_dim/P_sf"/>
</dbReference>
<name>A0A7C4YIB1_UNCW3</name>
<dbReference type="InterPro" id="IPR036890">
    <property type="entry name" value="HATPase_C_sf"/>
</dbReference>
<keyword evidence="3" id="KW-0597">Phosphoprotein</keyword>
<accession>A0A7C4YIB1</accession>
<feature type="transmembrane region" description="Helical" evidence="9">
    <location>
        <begin position="78"/>
        <end position="96"/>
    </location>
</feature>
<evidence type="ECO:0000256" key="6">
    <source>
        <dbReference type="ARBA" id="ARBA00022777"/>
    </source>
</evidence>
<dbReference type="InterPro" id="IPR035965">
    <property type="entry name" value="PAS-like_dom_sf"/>
</dbReference>
<evidence type="ECO:0000256" key="8">
    <source>
        <dbReference type="ARBA" id="ARBA00023012"/>
    </source>
</evidence>
<dbReference type="Gene3D" id="3.30.450.20">
    <property type="entry name" value="PAS domain"/>
    <property type="match status" value="1"/>
</dbReference>
<protein>
    <recommendedName>
        <fullName evidence="2">histidine kinase</fullName>
        <ecNumber evidence="2">2.7.13.3</ecNumber>
    </recommendedName>
</protein>
<dbReference type="InterPro" id="IPR003661">
    <property type="entry name" value="HisK_dim/P_dom"/>
</dbReference>
<feature type="transmembrane region" description="Helical" evidence="9">
    <location>
        <begin position="20"/>
        <end position="41"/>
    </location>
</feature>
<proteinExistence type="predicted"/>
<keyword evidence="8" id="KW-0902">Two-component regulatory system</keyword>
<dbReference type="EC" id="2.7.13.3" evidence="2"/>
<dbReference type="Gene3D" id="3.30.565.10">
    <property type="entry name" value="Histidine kinase-like ATPase, C-terminal domain"/>
    <property type="match status" value="1"/>
</dbReference>
<keyword evidence="9" id="KW-1133">Transmembrane helix</keyword>
<dbReference type="SUPFAM" id="SSF55785">
    <property type="entry name" value="PYP-like sensor domain (PAS domain)"/>
    <property type="match status" value="1"/>
</dbReference>
<evidence type="ECO:0000313" key="11">
    <source>
        <dbReference type="EMBL" id="HGW91869.1"/>
    </source>
</evidence>
<evidence type="ECO:0000256" key="4">
    <source>
        <dbReference type="ARBA" id="ARBA00022679"/>
    </source>
</evidence>
<dbReference type="InterPro" id="IPR005467">
    <property type="entry name" value="His_kinase_dom"/>
</dbReference>
<dbReference type="SMART" id="SM00388">
    <property type="entry name" value="HisKA"/>
    <property type="match status" value="1"/>
</dbReference>
<dbReference type="GO" id="GO:0005524">
    <property type="term" value="F:ATP binding"/>
    <property type="evidence" value="ECO:0007669"/>
    <property type="project" value="UniProtKB-KW"/>
</dbReference>
<evidence type="ECO:0000256" key="3">
    <source>
        <dbReference type="ARBA" id="ARBA00022553"/>
    </source>
</evidence>
<dbReference type="PROSITE" id="PS50109">
    <property type="entry name" value="HIS_KIN"/>
    <property type="match status" value="1"/>
</dbReference>
<keyword evidence="5" id="KW-0547">Nucleotide-binding</keyword>
<keyword evidence="9" id="KW-0812">Transmembrane</keyword>
<dbReference type="Gene3D" id="1.10.287.130">
    <property type="match status" value="1"/>
</dbReference>
<feature type="transmembrane region" description="Helical" evidence="9">
    <location>
        <begin position="147"/>
        <end position="164"/>
    </location>
</feature>
<dbReference type="EMBL" id="DTHG01000063">
    <property type="protein sequence ID" value="HGW91869.1"/>
    <property type="molecule type" value="Genomic_DNA"/>
</dbReference>
<dbReference type="PANTHER" id="PTHR43065">
    <property type="entry name" value="SENSOR HISTIDINE KINASE"/>
    <property type="match status" value="1"/>
</dbReference>
<gene>
    <name evidence="11" type="ORF">ENV67_04935</name>
</gene>
<evidence type="ECO:0000256" key="5">
    <source>
        <dbReference type="ARBA" id="ARBA00022741"/>
    </source>
</evidence>
<dbReference type="Pfam" id="PF00512">
    <property type="entry name" value="HisKA"/>
    <property type="match status" value="1"/>
</dbReference>
<dbReference type="InterPro" id="IPR003594">
    <property type="entry name" value="HATPase_dom"/>
</dbReference>
<feature type="transmembrane region" description="Helical" evidence="9">
    <location>
        <begin position="102"/>
        <end position="135"/>
    </location>
</feature>
<dbReference type="PRINTS" id="PR00344">
    <property type="entry name" value="BCTRLSENSOR"/>
</dbReference>
<comment type="catalytic activity">
    <reaction evidence="1">
        <text>ATP + protein L-histidine = ADP + protein N-phospho-L-histidine.</text>
        <dbReference type="EC" id="2.7.13.3"/>
    </reaction>
</comment>
<evidence type="ECO:0000256" key="9">
    <source>
        <dbReference type="SAM" id="Phobius"/>
    </source>
</evidence>
<keyword evidence="6" id="KW-0418">Kinase</keyword>
<dbReference type="SUPFAM" id="SSF55874">
    <property type="entry name" value="ATPase domain of HSP90 chaperone/DNA topoisomerase II/histidine kinase"/>
    <property type="match status" value="1"/>
</dbReference>
<dbReference type="Pfam" id="PF02518">
    <property type="entry name" value="HATPase_c"/>
    <property type="match status" value="1"/>
</dbReference>
<dbReference type="SUPFAM" id="SSF47384">
    <property type="entry name" value="Homodimeric domain of signal transducing histidine kinase"/>
    <property type="match status" value="1"/>
</dbReference>
<dbReference type="SMART" id="SM00387">
    <property type="entry name" value="HATPase_c"/>
    <property type="match status" value="1"/>
</dbReference>
<dbReference type="CDD" id="cd00075">
    <property type="entry name" value="HATPase"/>
    <property type="match status" value="1"/>
</dbReference>
<keyword evidence="9" id="KW-0472">Membrane</keyword>
<dbReference type="AlphaFoldDB" id="A0A7C4YIB1"/>
<evidence type="ECO:0000256" key="2">
    <source>
        <dbReference type="ARBA" id="ARBA00012438"/>
    </source>
</evidence>
<keyword evidence="4" id="KW-0808">Transferase</keyword>
<evidence type="ECO:0000259" key="10">
    <source>
        <dbReference type="PROSITE" id="PS50109"/>
    </source>
</evidence>
<comment type="caution">
    <text evidence="11">The sequence shown here is derived from an EMBL/GenBank/DDBJ whole genome shotgun (WGS) entry which is preliminary data.</text>
</comment>
<feature type="transmembrane region" description="Helical" evidence="9">
    <location>
        <begin position="47"/>
        <end position="66"/>
    </location>
</feature>
<dbReference type="InterPro" id="IPR004358">
    <property type="entry name" value="Sig_transdc_His_kin-like_C"/>
</dbReference>
<dbReference type="PANTHER" id="PTHR43065:SF10">
    <property type="entry name" value="PEROXIDE STRESS-ACTIVATED HISTIDINE KINASE MAK3"/>
    <property type="match status" value="1"/>
</dbReference>